<accession>A0A382YY50</accession>
<reference evidence="1" key="1">
    <citation type="submission" date="2018-05" db="EMBL/GenBank/DDBJ databases">
        <authorList>
            <person name="Lanie J.A."/>
            <person name="Ng W.-L."/>
            <person name="Kazmierczak K.M."/>
            <person name="Andrzejewski T.M."/>
            <person name="Davidsen T.M."/>
            <person name="Wayne K.J."/>
            <person name="Tettelin H."/>
            <person name="Glass J.I."/>
            <person name="Rusch D."/>
            <person name="Podicherti R."/>
            <person name="Tsui H.-C.T."/>
            <person name="Winkler M.E."/>
        </authorList>
    </citation>
    <scope>NUCLEOTIDE SEQUENCE</scope>
</reference>
<name>A0A382YY50_9ZZZZ</name>
<proteinExistence type="predicted"/>
<protein>
    <submittedName>
        <fullName evidence="1">Uncharacterized protein</fullName>
    </submittedName>
</protein>
<feature type="non-terminal residue" evidence="1">
    <location>
        <position position="56"/>
    </location>
</feature>
<dbReference type="EMBL" id="UINC01179492">
    <property type="protein sequence ID" value="SVD88197.1"/>
    <property type="molecule type" value="Genomic_DNA"/>
</dbReference>
<gene>
    <name evidence="1" type="ORF">METZ01_LOCUS441051</name>
</gene>
<evidence type="ECO:0000313" key="1">
    <source>
        <dbReference type="EMBL" id="SVD88197.1"/>
    </source>
</evidence>
<organism evidence="1">
    <name type="scientific">marine metagenome</name>
    <dbReference type="NCBI Taxonomy" id="408172"/>
    <lineage>
        <taxon>unclassified sequences</taxon>
        <taxon>metagenomes</taxon>
        <taxon>ecological metagenomes</taxon>
    </lineage>
</organism>
<sequence length="56" mass="6378">MKKFIESGKNLGTVIEAYGCFFVYLGFSSNIAQDAPLAIFQQKIEPKTFYVQVLQR</sequence>
<dbReference type="AlphaFoldDB" id="A0A382YY50"/>